<feature type="transmembrane region" description="Helical" evidence="2">
    <location>
        <begin position="157"/>
        <end position="175"/>
    </location>
</feature>
<proteinExistence type="predicted"/>
<keyword evidence="2" id="KW-0472">Membrane</keyword>
<dbReference type="Proteomes" id="UP000649955">
    <property type="component" value="Unassembled WGS sequence"/>
</dbReference>
<feature type="region of interest" description="Disordered" evidence="1">
    <location>
        <begin position="241"/>
        <end position="261"/>
    </location>
</feature>
<feature type="transmembrane region" description="Helical" evidence="2">
    <location>
        <begin position="126"/>
        <end position="145"/>
    </location>
</feature>
<feature type="transmembrane region" description="Helical" evidence="2">
    <location>
        <begin position="29"/>
        <end position="52"/>
    </location>
</feature>
<comment type="caution">
    <text evidence="3">The sequence shown here is derived from an EMBL/GenBank/DDBJ whole genome shotgun (WGS) entry which is preliminary data.</text>
</comment>
<keyword evidence="2" id="KW-1133">Transmembrane helix</keyword>
<feature type="region of interest" description="Disordered" evidence="1">
    <location>
        <begin position="180"/>
        <end position="210"/>
    </location>
</feature>
<gene>
    <name evidence="3" type="ORF">GCM10017567_08750</name>
</gene>
<name>A0ABQ3K2P8_9PSEU</name>
<accession>A0ABQ3K2P8</accession>
<evidence type="ECO:0000256" key="1">
    <source>
        <dbReference type="SAM" id="MobiDB-lite"/>
    </source>
</evidence>
<protein>
    <submittedName>
        <fullName evidence="3">Uncharacterized protein</fullName>
    </submittedName>
</protein>
<keyword evidence="4" id="KW-1185">Reference proteome</keyword>
<dbReference type="RefSeq" id="WP_229902459.1">
    <property type="nucleotide sequence ID" value="NZ_BNAW01000002.1"/>
</dbReference>
<reference evidence="4" key="1">
    <citation type="journal article" date="2019" name="Int. J. Syst. Evol. Microbiol.">
        <title>The Global Catalogue of Microorganisms (GCM) 10K type strain sequencing project: providing services to taxonomists for standard genome sequencing and annotation.</title>
        <authorList>
            <consortium name="The Broad Institute Genomics Platform"/>
            <consortium name="The Broad Institute Genome Sequencing Center for Infectious Disease"/>
            <person name="Wu L."/>
            <person name="Ma J."/>
        </authorList>
    </citation>
    <scope>NUCLEOTIDE SEQUENCE [LARGE SCALE GENOMIC DNA]</scope>
    <source>
        <strain evidence="4">CGMCC 4.7680</strain>
    </source>
</reference>
<evidence type="ECO:0000313" key="4">
    <source>
        <dbReference type="Proteomes" id="UP000649955"/>
    </source>
</evidence>
<feature type="transmembrane region" description="Helical" evidence="2">
    <location>
        <begin position="87"/>
        <end position="106"/>
    </location>
</feature>
<dbReference type="EMBL" id="BNAW01000002">
    <property type="protein sequence ID" value="GHF96409.1"/>
    <property type="molecule type" value="Genomic_DNA"/>
</dbReference>
<evidence type="ECO:0000256" key="2">
    <source>
        <dbReference type="SAM" id="Phobius"/>
    </source>
</evidence>
<sequence>MKVVDGYPGTRRPSMTPSTAPPALRRGPLLVTAVFAALGGAAIPAAALPALWRVWQLYAMLFGAVAAVGIVAAVAVLGWPTRKTAHFGALASAGALVLWVVSRPLGLLTRFDAWQPADTIAGFTDYVAAGLQVVALYGFLLVSRRRAHPWPSAPRRVLAWIVLFPVLAAVLATAWRAPSRPARAAPDPPLRRCSTRARARSSTAAPTGFRWPWTSTGVRRAGRRSRWCCSCTAAGWSWATASPPGRGRCSPAPGSARCGTS</sequence>
<feature type="region of interest" description="Disordered" evidence="1">
    <location>
        <begin position="1"/>
        <end position="21"/>
    </location>
</feature>
<feature type="transmembrane region" description="Helical" evidence="2">
    <location>
        <begin position="58"/>
        <end position="80"/>
    </location>
</feature>
<evidence type="ECO:0000313" key="3">
    <source>
        <dbReference type="EMBL" id="GHF96409.1"/>
    </source>
</evidence>
<organism evidence="3 4">
    <name type="scientific">Amycolatopsis bullii</name>
    <dbReference type="NCBI Taxonomy" id="941987"/>
    <lineage>
        <taxon>Bacteria</taxon>
        <taxon>Bacillati</taxon>
        <taxon>Actinomycetota</taxon>
        <taxon>Actinomycetes</taxon>
        <taxon>Pseudonocardiales</taxon>
        <taxon>Pseudonocardiaceae</taxon>
        <taxon>Amycolatopsis</taxon>
    </lineage>
</organism>
<keyword evidence="2" id="KW-0812">Transmembrane</keyword>